<reference evidence="1" key="1">
    <citation type="submission" date="2022-06" db="EMBL/GenBank/DDBJ databases">
        <title>Draft genome sequences of Leminorella grimontii str. JCM5902.</title>
        <authorList>
            <person name="Wakabayashi Y."/>
            <person name="Kojima K."/>
        </authorList>
    </citation>
    <scope>NUCLEOTIDE SEQUENCE</scope>
    <source>
        <strain evidence="1">JCM 5902</strain>
    </source>
</reference>
<evidence type="ECO:0000313" key="2">
    <source>
        <dbReference type="Proteomes" id="UP001058124"/>
    </source>
</evidence>
<keyword evidence="2" id="KW-1185">Reference proteome</keyword>
<protein>
    <submittedName>
        <fullName evidence="1">Uncharacterized protein</fullName>
    </submittedName>
</protein>
<gene>
    <name evidence="1" type="ORF">SOASR030_30480</name>
</gene>
<dbReference type="Proteomes" id="UP001058124">
    <property type="component" value="Unassembled WGS sequence"/>
</dbReference>
<dbReference type="EMBL" id="BRLH01000009">
    <property type="protein sequence ID" value="GKX56936.1"/>
    <property type="molecule type" value="Genomic_DNA"/>
</dbReference>
<accession>A0AAV5N495</accession>
<organism evidence="1 2">
    <name type="scientific">Leminorella grimontii</name>
    <dbReference type="NCBI Taxonomy" id="82981"/>
    <lineage>
        <taxon>Bacteria</taxon>
        <taxon>Pseudomonadati</taxon>
        <taxon>Pseudomonadota</taxon>
        <taxon>Gammaproteobacteria</taxon>
        <taxon>Enterobacterales</taxon>
        <taxon>Budviciaceae</taxon>
        <taxon>Leminorella</taxon>
    </lineage>
</organism>
<comment type="caution">
    <text evidence="1">The sequence shown here is derived from an EMBL/GenBank/DDBJ whole genome shotgun (WGS) entry which is preliminary data.</text>
</comment>
<proteinExistence type="predicted"/>
<dbReference type="AlphaFoldDB" id="A0AAV5N495"/>
<sequence length="58" mass="6767">MKYGTFRIHDDRGRHDNSINAYWAADGPGNACIPEFYKRKAHARALDHIRHYFYLGGD</sequence>
<evidence type="ECO:0000313" key="1">
    <source>
        <dbReference type="EMBL" id="GKX56936.1"/>
    </source>
</evidence>
<name>A0AAV5N495_9GAMM</name>